<protein>
    <submittedName>
        <fullName evidence="2 3">Membrane protein</fullName>
    </submittedName>
</protein>
<keyword evidence="1" id="KW-0472">Membrane</keyword>
<reference evidence="3 5" key="2">
    <citation type="submission" date="2019-03" db="EMBL/GenBank/DDBJ databases">
        <title>Genomic Encyclopedia of Type Strains, Phase IV (KMG-IV): sequencing the most valuable type-strain genomes for metagenomic binning, comparative biology and taxonomic classification.</title>
        <authorList>
            <person name="Goeker M."/>
        </authorList>
    </citation>
    <scope>NUCLEOTIDE SEQUENCE [LARGE SCALE GENOMIC DNA]</scope>
    <source>
        <strain evidence="3 5">DSM 20580</strain>
    </source>
</reference>
<feature type="transmembrane region" description="Helical" evidence="1">
    <location>
        <begin position="100"/>
        <end position="121"/>
    </location>
</feature>
<dbReference type="Pfam" id="PF07155">
    <property type="entry name" value="ECF-ribofla_trS"/>
    <property type="match status" value="1"/>
</dbReference>
<reference evidence="2 4" key="1">
    <citation type="submission" date="2018-06" db="EMBL/GenBank/DDBJ databases">
        <authorList>
            <consortium name="Pathogen Informatics"/>
            <person name="Doyle S."/>
        </authorList>
    </citation>
    <scope>NUCLEOTIDE SEQUENCE [LARGE SCALE GENOMIC DNA]</scope>
    <source>
        <strain evidence="2 4">NCTC10597</strain>
    </source>
</reference>
<dbReference type="OrthoDB" id="5431035at2"/>
<keyword evidence="1" id="KW-0812">Transmembrane</keyword>
<evidence type="ECO:0000313" key="5">
    <source>
        <dbReference type="Proteomes" id="UP000294641"/>
    </source>
</evidence>
<dbReference type="Proteomes" id="UP000254330">
    <property type="component" value="Unassembled WGS sequence"/>
</dbReference>
<dbReference type="Proteomes" id="UP000294641">
    <property type="component" value="Unassembled WGS sequence"/>
</dbReference>
<feature type="transmembrane region" description="Helical" evidence="1">
    <location>
        <begin position="72"/>
        <end position="93"/>
    </location>
</feature>
<proteinExistence type="predicted"/>
<keyword evidence="5" id="KW-1185">Reference proteome</keyword>
<gene>
    <name evidence="3" type="ORF">DFR61_11738</name>
    <name evidence="2" type="ORF">NCTC10597_00319</name>
</gene>
<evidence type="ECO:0000313" key="4">
    <source>
        <dbReference type="Proteomes" id="UP000254330"/>
    </source>
</evidence>
<evidence type="ECO:0000313" key="3">
    <source>
        <dbReference type="EMBL" id="TDR38308.1"/>
    </source>
</evidence>
<feature type="transmembrane region" description="Helical" evidence="1">
    <location>
        <begin position="127"/>
        <end position="151"/>
    </location>
</feature>
<evidence type="ECO:0000256" key="1">
    <source>
        <dbReference type="SAM" id="Phobius"/>
    </source>
</evidence>
<comment type="caution">
    <text evidence="2">The sequence shown here is derived from an EMBL/GenBank/DDBJ whole genome shotgun (WGS) entry which is preliminary data.</text>
</comment>
<organism evidence="2 4">
    <name type="scientific">Kurthia zopfii</name>
    <dbReference type="NCBI Taxonomy" id="1650"/>
    <lineage>
        <taxon>Bacteria</taxon>
        <taxon>Bacillati</taxon>
        <taxon>Bacillota</taxon>
        <taxon>Bacilli</taxon>
        <taxon>Bacillales</taxon>
        <taxon>Caryophanaceae</taxon>
        <taxon>Kurthia</taxon>
    </lineage>
</organism>
<keyword evidence="1" id="KW-1133">Transmembrane helix</keyword>
<feature type="transmembrane region" description="Helical" evidence="1">
    <location>
        <begin position="39"/>
        <end position="60"/>
    </location>
</feature>
<dbReference type="RefSeq" id="WP_109349676.1">
    <property type="nucleotide sequence ID" value="NZ_BJUE01000012.1"/>
</dbReference>
<evidence type="ECO:0000313" key="2">
    <source>
        <dbReference type="EMBL" id="STX08653.1"/>
    </source>
</evidence>
<dbReference type="InterPro" id="IPR009825">
    <property type="entry name" value="ECF_substrate-spec-like"/>
</dbReference>
<name>A0A8B4Q7G8_9BACL</name>
<dbReference type="EMBL" id="SNZG01000017">
    <property type="protein sequence ID" value="TDR38308.1"/>
    <property type="molecule type" value="Genomic_DNA"/>
</dbReference>
<accession>A0A8B4Q7G8</accession>
<sequence>MNKTKTLVLTALFAALAVIGSFIKIPIPPGTPALDAAPAFVSMAFLPAPFAAAAGAIGHIATSFTAGFPLTLPIHIMIAAEMAIVVGVGAYLFKKGKKALAWVWVAISNGVLAPLPFYWIISPAVYVAVAPGLLMATGINVVVACIVLPFLQKKLAQSGIKMI</sequence>
<dbReference type="Gene3D" id="1.10.1760.20">
    <property type="match status" value="1"/>
</dbReference>
<dbReference type="AlphaFoldDB" id="A0A8B4Q7G8"/>
<dbReference type="GO" id="GO:0022857">
    <property type="term" value="F:transmembrane transporter activity"/>
    <property type="evidence" value="ECO:0007669"/>
    <property type="project" value="InterPro"/>
</dbReference>
<feature type="transmembrane region" description="Helical" evidence="1">
    <location>
        <begin position="6"/>
        <end position="27"/>
    </location>
</feature>
<dbReference type="EMBL" id="UGNP01000001">
    <property type="protein sequence ID" value="STX08653.1"/>
    <property type="molecule type" value="Genomic_DNA"/>
</dbReference>